<dbReference type="AlphaFoldDB" id="A0A6S7BK43"/>
<reference evidence="1 2" key="1">
    <citation type="submission" date="2020-04" db="EMBL/GenBank/DDBJ databases">
        <authorList>
            <person name="De Canck E."/>
        </authorList>
    </citation>
    <scope>NUCLEOTIDE SEQUENCE [LARGE SCALE GENOMIC DNA]</scope>
    <source>
        <strain evidence="1 2">LMG 28614</strain>
    </source>
</reference>
<protein>
    <submittedName>
        <fullName evidence="1">Uncharacterized protein</fullName>
    </submittedName>
</protein>
<proteinExistence type="predicted"/>
<keyword evidence="2" id="KW-1185">Reference proteome</keyword>
<accession>A0A6S7BK43</accession>
<sequence length="112" mass="12491">MRPESPPPHTTNATFARIHLRDKTEFAIAAPLLLWHLTTIGRDKNLREQIAMLYARTMFDHSLIIDCLGELKVMGALEHVLHDGLTGALTVTDLGVQLAAGVYQLHGEDRRP</sequence>
<organism evidence="1 2">
    <name type="scientific">Paraburkholderia ultramafica</name>
    <dbReference type="NCBI Taxonomy" id="1544867"/>
    <lineage>
        <taxon>Bacteria</taxon>
        <taxon>Pseudomonadati</taxon>
        <taxon>Pseudomonadota</taxon>
        <taxon>Betaproteobacteria</taxon>
        <taxon>Burkholderiales</taxon>
        <taxon>Burkholderiaceae</taxon>
        <taxon>Paraburkholderia</taxon>
    </lineage>
</organism>
<dbReference type="Proteomes" id="UP000494365">
    <property type="component" value="Unassembled WGS sequence"/>
</dbReference>
<dbReference type="EMBL" id="CADIKK010000014">
    <property type="protein sequence ID" value="CAB3791190.1"/>
    <property type="molecule type" value="Genomic_DNA"/>
</dbReference>
<name>A0A6S7BK43_9BURK</name>
<evidence type="ECO:0000313" key="1">
    <source>
        <dbReference type="EMBL" id="CAB3791190.1"/>
    </source>
</evidence>
<gene>
    <name evidence="1" type="ORF">LMG28614_03245</name>
</gene>
<evidence type="ECO:0000313" key="2">
    <source>
        <dbReference type="Proteomes" id="UP000494365"/>
    </source>
</evidence>